<dbReference type="SUPFAM" id="SSF50037">
    <property type="entry name" value="C-terminal domain of transcriptional repressors"/>
    <property type="match status" value="1"/>
</dbReference>
<evidence type="ECO:0000256" key="3">
    <source>
        <dbReference type="ARBA" id="ARBA00023004"/>
    </source>
</evidence>
<dbReference type="Gene3D" id="1.10.10.10">
    <property type="entry name" value="Winged helix-like DNA-binding domain superfamily/Winged helix DNA-binding domain"/>
    <property type="match status" value="1"/>
</dbReference>
<evidence type="ECO:0000256" key="2">
    <source>
        <dbReference type="ARBA" id="ARBA00011738"/>
    </source>
</evidence>
<dbReference type="InterPro" id="IPR050536">
    <property type="entry name" value="DtxR_MntR_Metal-Reg"/>
</dbReference>
<dbReference type="SMART" id="SM00899">
    <property type="entry name" value="FeoA"/>
    <property type="match status" value="1"/>
</dbReference>
<dbReference type="InterPro" id="IPR036421">
    <property type="entry name" value="Fe_dep_repressor_sf"/>
</dbReference>
<dbReference type="PANTHER" id="PTHR33238:SF11">
    <property type="entry name" value="TRANSCRIPTIONAL REGULATOR MNTR"/>
    <property type="match status" value="1"/>
</dbReference>
<dbReference type="PANTHER" id="PTHR33238">
    <property type="entry name" value="IRON (METAL) DEPENDENT REPRESSOR, DTXR FAMILY"/>
    <property type="match status" value="1"/>
</dbReference>
<dbReference type="InterPro" id="IPR022689">
    <property type="entry name" value="Iron_dep_repressor"/>
</dbReference>
<reference evidence="5 6" key="1">
    <citation type="submission" date="2014-10" db="EMBL/GenBank/DDBJ databases">
        <title>Draft genome of anammox bacterium scalindua brodae, obtained using differential coverage binning of sequence data from two enrichment reactors.</title>
        <authorList>
            <person name="Speth D.R."/>
            <person name="Russ L."/>
            <person name="Kartal B."/>
            <person name="Op den Camp H.J."/>
            <person name="Dutilh B.E."/>
            <person name="Jetten M.S."/>
        </authorList>
    </citation>
    <scope>NUCLEOTIDE SEQUENCE [LARGE SCALE GENOMIC DNA]</scope>
    <source>
        <strain evidence="5">RU1</strain>
    </source>
</reference>
<dbReference type="InterPro" id="IPR008988">
    <property type="entry name" value="Transcriptional_repressor_C"/>
</dbReference>
<dbReference type="InterPro" id="IPR007167">
    <property type="entry name" value="Fe-transptr_FeoA-like"/>
</dbReference>
<name>A0A0B0ENT9_9BACT</name>
<comment type="caution">
    <text evidence="5">The sequence shown here is derived from an EMBL/GenBank/DDBJ whole genome shotgun (WGS) entry which is preliminary data.</text>
</comment>
<dbReference type="Proteomes" id="UP000030652">
    <property type="component" value="Unassembled WGS sequence"/>
</dbReference>
<keyword evidence="3" id="KW-0408">Iron</keyword>
<dbReference type="eggNOG" id="COG1321">
    <property type="taxonomic scope" value="Bacteria"/>
</dbReference>
<evidence type="ECO:0000259" key="4">
    <source>
        <dbReference type="SMART" id="SM00899"/>
    </source>
</evidence>
<dbReference type="GO" id="GO:0005737">
    <property type="term" value="C:cytoplasm"/>
    <property type="evidence" value="ECO:0007669"/>
    <property type="project" value="UniProtKB-SubCell"/>
</dbReference>
<dbReference type="Gene3D" id="2.30.30.90">
    <property type="match status" value="1"/>
</dbReference>
<dbReference type="Pfam" id="PF02742">
    <property type="entry name" value="Fe_dep_repr_C"/>
    <property type="match status" value="1"/>
</dbReference>
<dbReference type="InterPro" id="IPR036388">
    <property type="entry name" value="WH-like_DNA-bd_sf"/>
</dbReference>
<dbReference type="InterPro" id="IPR038157">
    <property type="entry name" value="FeoA_core_dom"/>
</dbReference>
<organism evidence="5 6">
    <name type="scientific">Candidatus Scalindua brodae</name>
    <dbReference type="NCBI Taxonomy" id="237368"/>
    <lineage>
        <taxon>Bacteria</taxon>
        <taxon>Pseudomonadati</taxon>
        <taxon>Planctomycetota</taxon>
        <taxon>Candidatus Brocadiia</taxon>
        <taxon>Candidatus Brocadiales</taxon>
        <taxon>Candidatus Scalinduaceae</taxon>
        <taxon>Candidatus Scalindua</taxon>
    </lineage>
</organism>
<accession>A0A0B0ENT9</accession>
<gene>
    <name evidence="5" type="ORF">SCABRO_01476</name>
</gene>
<sequence length="229" mass="25849">MAKIENREKYKQNVFIEDEVLECLWVTAEEHDITTTESLYEKLDKETIGVVLSEMVEKKLISIQNSVIRLTETGQKKAMPIIRRHRLAERLLNDVLGVSDDVFERGACQFEHFINEDITASICMLLGHPTVCPHGKKIPPGECCSHTKRKLQPVFGPVSKLRTGIKAKVVYISTGSQESLDFLSSIGVVPGLTFTVHHRKPSLVIRFGETQLALDDDIANYIYVRVISK</sequence>
<dbReference type="SUPFAM" id="SSF47979">
    <property type="entry name" value="Iron-dependent repressor protein, dimerization domain"/>
    <property type="match status" value="1"/>
</dbReference>
<dbReference type="GO" id="GO:0046914">
    <property type="term" value="F:transition metal ion binding"/>
    <property type="evidence" value="ECO:0007669"/>
    <property type="project" value="InterPro"/>
</dbReference>
<comment type="subcellular location">
    <subcellularLocation>
        <location evidence="1">Cytoplasm</location>
    </subcellularLocation>
</comment>
<comment type="subunit">
    <text evidence="2">Homodimer.</text>
</comment>
<protein>
    <submittedName>
        <fullName evidence="5">Putative iron dependent repressor</fullName>
    </submittedName>
</protein>
<dbReference type="eggNOG" id="COG1918">
    <property type="taxonomic scope" value="Bacteria"/>
</dbReference>
<dbReference type="EMBL" id="JRYO01000093">
    <property type="protein sequence ID" value="KHE92748.1"/>
    <property type="molecule type" value="Genomic_DNA"/>
</dbReference>
<dbReference type="Pfam" id="PF04023">
    <property type="entry name" value="FeoA"/>
    <property type="match status" value="1"/>
</dbReference>
<dbReference type="GO" id="GO:0003700">
    <property type="term" value="F:DNA-binding transcription factor activity"/>
    <property type="evidence" value="ECO:0007669"/>
    <property type="project" value="InterPro"/>
</dbReference>
<proteinExistence type="predicted"/>
<evidence type="ECO:0000313" key="5">
    <source>
        <dbReference type="EMBL" id="KHE92748.1"/>
    </source>
</evidence>
<dbReference type="AlphaFoldDB" id="A0A0B0ENT9"/>
<evidence type="ECO:0000313" key="6">
    <source>
        <dbReference type="Proteomes" id="UP000030652"/>
    </source>
</evidence>
<dbReference type="InterPro" id="IPR001367">
    <property type="entry name" value="Fe_dep_repressor"/>
</dbReference>
<dbReference type="SMART" id="SM00529">
    <property type="entry name" value="HTH_DTXR"/>
    <property type="match status" value="1"/>
</dbReference>
<feature type="domain" description="Ferrous iron transporter FeoA-like" evidence="4">
    <location>
        <begin position="156"/>
        <end position="226"/>
    </location>
</feature>
<dbReference type="GO" id="GO:0046983">
    <property type="term" value="F:protein dimerization activity"/>
    <property type="evidence" value="ECO:0007669"/>
    <property type="project" value="InterPro"/>
</dbReference>
<evidence type="ECO:0000256" key="1">
    <source>
        <dbReference type="ARBA" id="ARBA00004496"/>
    </source>
</evidence>